<proteinExistence type="predicted"/>
<dbReference type="Proteomes" id="UP000002139">
    <property type="component" value="Chromosome"/>
</dbReference>
<dbReference type="PANTHER" id="PTHR43739:SF5">
    <property type="entry name" value="EXO-ALPHA-SIALIDASE"/>
    <property type="match status" value="1"/>
</dbReference>
<dbReference type="EMBL" id="AM746676">
    <property type="protein sequence ID" value="CAN92112.1"/>
    <property type="molecule type" value="Genomic_DNA"/>
</dbReference>
<dbReference type="SUPFAM" id="SSF110296">
    <property type="entry name" value="Oligoxyloglucan reducing end-specific cellobiohydrolase"/>
    <property type="match status" value="2"/>
</dbReference>
<evidence type="ECO:0008006" key="4">
    <source>
        <dbReference type="Google" id="ProtNLM"/>
    </source>
</evidence>
<dbReference type="InterPro" id="IPR052025">
    <property type="entry name" value="Xyloglucanase_GH74"/>
</dbReference>
<evidence type="ECO:0000313" key="3">
    <source>
        <dbReference type="Proteomes" id="UP000002139"/>
    </source>
</evidence>
<gene>
    <name evidence="2" type="ordered locus">sce1953</name>
</gene>
<feature type="region of interest" description="Disordered" evidence="1">
    <location>
        <begin position="1197"/>
        <end position="1217"/>
    </location>
</feature>
<dbReference type="BioCyc" id="SCEL448385:SCE_RS10015-MONOMER"/>
<dbReference type="InterPro" id="IPR036278">
    <property type="entry name" value="Sialidase_sf"/>
</dbReference>
<evidence type="ECO:0000313" key="2">
    <source>
        <dbReference type="EMBL" id="CAN92112.1"/>
    </source>
</evidence>
<evidence type="ECO:0000256" key="1">
    <source>
        <dbReference type="SAM" id="MobiDB-lite"/>
    </source>
</evidence>
<dbReference type="AlphaFoldDB" id="A9FQ15"/>
<name>A9FQ15_SORC5</name>
<sequence>MSHEFDGSRFIMNSKIKALDENTSQRFDWADRHRSIERREQWFYLDRSRDDREFSGFMDRARSHKRRMIGEQRETARDLAGYGPAGAGSPWYNIGPRNVNGRVKSLAVHPTNANIVYAGAASGGVWKSTDGGQSWRALWDEQETLVIGSIAVAQSAPDTVYVGTGEWTPGYAAAGPGEGVYVSTDGGATWARRAAVLARRVARVLVSPTTATTVYVAGDQGFERSTDSGTSWATLRAGQISDAVIDPTNADVIYIAVRNDGIYKSTDGGGTWNLLGNGPTGASADWLKLALGTSGAHGTEFVAAKRSGALYTSTDGGATWTALAGSHGSAPHHTWANLLAVAPDDEAILLAGGVSAQRTADGGATWSNLGVLHADHHIAVFAPSNTSVVYACNDGGLYRSTDKGATWKKASDGMVVTQFYDVGVWETISTVVGGGTQDQGTTMTTGGLTWRHIQNTHDGGYFVISPTDPRTMYEEYQNTVIHKSTDGGNTWTLKTGGLVGSSPWTGVICMHPTNHSILYTGTDRVFRTTDGCATDWAQSSQSLAGSVTSIAVAKSNPSRVYAAAGGHIYRSDDGGATNPWTDRTSAALPSGRTLRDIAVSATNADRVLVCYGGVSGSPAASHVFLSTDGGTTWADVSGNLPNINTSAVAFDPNAADTFYVGNDVGVFRTTDAGATWIAYDNGMPNVIVTDLAVDAEDNRLYAATFGRGMYKLDITPSASRPAVDLYLRDSVLDTGERSPSPSGHPNPADGGDTVHFWESPDIKVEVTPYYAPDAVFDGVEFDEEVAHDDPIRGQVARFYLQVHNRGYENATNVRVRAFFADASLGLPALPNALTPPNFDLASTVDWKPVGAAKTIAVLEPNRPVVVSWDWEVPATTATHSCLLAVVSSNEDPITTAETNADTLVRSEKRVCLKNLHVIDSPGPRPAQSLVTVKLHNAENRKSIVDLVVKPEGLGVRGVLGVLLERVSFVDPVGALVNATKIPLQDGENVGEWYRKPGDRVKLDRTELLKRLDRTVLYDLDPTRTSEIRGIELGAGQTMQAVISCKGTHKIPYGATQRFAVMQRQNGKIVGGSTFEIRLRRAKALHPVSRIRIILERVRILDDQDPWLKGRGEMSFRCCVTLGSGAGRRHTARLPEAGVVKISDQPGRNEHRFDACIFDGYVAEADAMLLEVFPTEHDWLDRDDPLCAYRRQFSQPPETWVGNYRPNDEGPGDAERRPGWELDYRIESLPLR</sequence>
<organism evidence="2 3">
    <name type="scientific">Sorangium cellulosum (strain So ce56)</name>
    <name type="common">Polyangium cellulosum (strain So ce56)</name>
    <dbReference type="NCBI Taxonomy" id="448385"/>
    <lineage>
        <taxon>Bacteria</taxon>
        <taxon>Pseudomonadati</taxon>
        <taxon>Myxococcota</taxon>
        <taxon>Polyangia</taxon>
        <taxon>Polyangiales</taxon>
        <taxon>Polyangiaceae</taxon>
        <taxon>Sorangium</taxon>
    </lineage>
</organism>
<dbReference type="HOGENOM" id="CLU_277556_0_0_7"/>
<dbReference type="KEGG" id="scl:sce1953"/>
<dbReference type="GO" id="GO:0010411">
    <property type="term" value="P:xyloglucan metabolic process"/>
    <property type="evidence" value="ECO:0007669"/>
    <property type="project" value="TreeGrafter"/>
</dbReference>
<reference evidence="2 3" key="1">
    <citation type="journal article" date="2007" name="Nat. Biotechnol.">
        <title>Complete genome sequence of the myxobacterium Sorangium cellulosum.</title>
        <authorList>
            <person name="Schneiker S."/>
            <person name="Perlova O."/>
            <person name="Kaiser O."/>
            <person name="Gerth K."/>
            <person name="Alici A."/>
            <person name="Altmeyer M.O."/>
            <person name="Bartels D."/>
            <person name="Bekel T."/>
            <person name="Beyer S."/>
            <person name="Bode E."/>
            <person name="Bode H.B."/>
            <person name="Bolten C.J."/>
            <person name="Choudhuri J.V."/>
            <person name="Doss S."/>
            <person name="Elnakady Y.A."/>
            <person name="Frank B."/>
            <person name="Gaigalat L."/>
            <person name="Goesmann A."/>
            <person name="Groeger C."/>
            <person name="Gross F."/>
            <person name="Jelsbak L."/>
            <person name="Jelsbak L."/>
            <person name="Kalinowski J."/>
            <person name="Kegler C."/>
            <person name="Knauber T."/>
            <person name="Konietzny S."/>
            <person name="Kopp M."/>
            <person name="Krause L."/>
            <person name="Krug D."/>
            <person name="Linke B."/>
            <person name="Mahmud T."/>
            <person name="Martinez-Arias R."/>
            <person name="McHardy A.C."/>
            <person name="Merai M."/>
            <person name="Meyer F."/>
            <person name="Mormann S."/>
            <person name="Munoz-Dorado J."/>
            <person name="Perez J."/>
            <person name="Pradella S."/>
            <person name="Rachid S."/>
            <person name="Raddatz G."/>
            <person name="Rosenau F."/>
            <person name="Rueckert C."/>
            <person name="Sasse F."/>
            <person name="Scharfe M."/>
            <person name="Schuster S.C."/>
            <person name="Suen G."/>
            <person name="Treuner-Lange A."/>
            <person name="Velicer G.J."/>
            <person name="Vorholter F.-J."/>
            <person name="Weissman K.J."/>
            <person name="Welch R.D."/>
            <person name="Wenzel S.C."/>
            <person name="Whitworth D.E."/>
            <person name="Wilhelm S."/>
            <person name="Wittmann C."/>
            <person name="Bloecker H."/>
            <person name="Puehler A."/>
            <person name="Mueller R."/>
        </authorList>
    </citation>
    <scope>NUCLEOTIDE SEQUENCE [LARGE SCALE GENOMIC DNA]</scope>
    <source>
        <strain evidence="3">So ce56</strain>
    </source>
</reference>
<dbReference type="STRING" id="448385.sce1953"/>
<dbReference type="SUPFAM" id="SSF50939">
    <property type="entry name" value="Sialidases"/>
    <property type="match status" value="1"/>
</dbReference>
<dbReference type="Gene3D" id="2.130.10.10">
    <property type="entry name" value="YVTN repeat-like/Quinoprotein amine dehydrogenase"/>
    <property type="match status" value="5"/>
</dbReference>
<dbReference type="InterPro" id="IPR015943">
    <property type="entry name" value="WD40/YVTN_repeat-like_dom_sf"/>
</dbReference>
<dbReference type="eggNOG" id="COG4447">
    <property type="taxonomic scope" value="Bacteria"/>
</dbReference>
<keyword evidence="3" id="KW-1185">Reference proteome</keyword>
<dbReference type="CDD" id="cd15482">
    <property type="entry name" value="Sialidase_non-viral"/>
    <property type="match status" value="2"/>
</dbReference>
<protein>
    <recommendedName>
        <fullName evidence="4">Sortilin N-terminal domain-containing protein</fullName>
    </recommendedName>
</protein>
<dbReference type="PANTHER" id="PTHR43739">
    <property type="entry name" value="XYLOGLUCANASE (EUROFUNG)"/>
    <property type="match status" value="1"/>
</dbReference>
<accession>A9FQ15</accession>